<dbReference type="GO" id="GO:0006260">
    <property type="term" value="P:DNA replication"/>
    <property type="evidence" value="ECO:0007669"/>
    <property type="project" value="InterPro"/>
</dbReference>
<feature type="compositionally biased region" description="Low complexity" evidence="3">
    <location>
        <begin position="361"/>
        <end position="379"/>
    </location>
</feature>
<accession>A0A482W431</accession>
<dbReference type="OrthoDB" id="18781at2759"/>
<dbReference type="InterPro" id="IPR021110">
    <property type="entry name" value="DNA_rep_checkpnt_protein"/>
</dbReference>
<evidence type="ECO:0000313" key="4">
    <source>
        <dbReference type="EMBL" id="RZC39499.1"/>
    </source>
</evidence>
<evidence type="ECO:0000256" key="1">
    <source>
        <dbReference type="ARBA" id="ARBA00004123"/>
    </source>
</evidence>
<sequence>MDLLERPDIKNTYDKCKYIVKVWEHDFKKAQGRLPSKLDIREADRRVRDAYKKYYQLKTAALEQSFKDVDGFYSDEETQEKNVTLNITENDDKSVLVESESQQRLVNDTWGFHLDKQVKKIENTNTLNTSITKKLFCGSKLSKRYSRKSLSFSQKKSETNFDSSVTIQPTKSFAENESNDNITSTNENDPLTFEGIFSKSTVKVTAATEKISTQPINIIQSVLDNNYKSLKSVDAGWLERVGASSGVSVKKPIKSFISNFEDESNMSLDYNSDDIIDNSDDEASLNLGHPSKKLKIDSSQSFETAKINKCEIYNQNVEKTESDYNKPQNIESSNTPYEDPFEFKDDDIIDVVNVPENQTSNTNKKYNKVKLLNSNNKLKSQNIRQSSRLTKSEVNMTESHSEDEDPFHSDNNSDDPEFTPNQSDNKQKQILLEVNKNIKQSGQKRNKLKTKKIINKKEIENDTEEANLEYELEYSIKPRISAPRFKNLKKLIKIETSSDTKQGKEKSEPQIKEKCHQQLEKLEKKIQSGSLNDNFVTINLKKKIYCRVARESALAIRKSSLEVKLTQLEVDEQENKSEESGDDLFDDQETDMLLAETLKLEEHAAKLNLQSYLDFVKVVDPYYKLNDDGTVIGTSNNENFIWKINFGYIKYRFWKKFVLSNTRIFIFSERTMHITDCFTSCIFDGRSTACLHSNQTKVQRDKIMEAISSGNLNVLLVSPEAVVSGEKSM</sequence>
<feature type="non-terminal residue" evidence="4">
    <location>
        <position position="729"/>
    </location>
</feature>
<proteinExistence type="predicted"/>
<feature type="region of interest" description="Disordered" evidence="3">
    <location>
        <begin position="320"/>
        <end position="427"/>
    </location>
</feature>
<dbReference type="GO" id="GO:0005634">
    <property type="term" value="C:nucleus"/>
    <property type="evidence" value="ECO:0007669"/>
    <property type="project" value="UniProtKB-SubCell"/>
</dbReference>
<protein>
    <submittedName>
        <fullName evidence="4">Drc1-Sld2 domain containing protein</fullName>
    </submittedName>
</protein>
<evidence type="ECO:0000313" key="5">
    <source>
        <dbReference type="Proteomes" id="UP000292052"/>
    </source>
</evidence>
<keyword evidence="5" id="KW-1185">Reference proteome</keyword>
<dbReference type="SUPFAM" id="SSF52540">
    <property type="entry name" value="P-loop containing nucleoside triphosphate hydrolases"/>
    <property type="match status" value="1"/>
</dbReference>
<gene>
    <name evidence="4" type="ORF">BDFB_010314</name>
</gene>
<dbReference type="Gene3D" id="1.10.10.1460">
    <property type="match status" value="1"/>
</dbReference>
<dbReference type="Proteomes" id="UP000292052">
    <property type="component" value="Unassembled WGS sequence"/>
</dbReference>
<feature type="compositionally biased region" description="Polar residues" evidence="3">
    <location>
        <begin position="325"/>
        <end position="336"/>
    </location>
</feature>
<organism evidence="4 5">
    <name type="scientific">Asbolus verrucosus</name>
    <name type="common">Desert ironclad beetle</name>
    <dbReference type="NCBI Taxonomy" id="1661398"/>
    <lineage>
        <taxon>Eukaryota</taxon>
        <taxon>Metazoa</taxon>
        <taxon>Ecdysozoa</taxon>
        <taxon>Arthropoda</taxon>
        <taxon>Hexapoda</taxon>
        <taxon>Insecta</taxon>
        <taxon>Pterygota</taxon>
        <taxon>Neoptera</taxon>
        <taxon>Endopterygota</taxon>
        <taxon>Coleoptera</taxon>
        <taxon>Polyphaga</taxon>
        <taxon>Cucujiformia</taxon>
        <taxon>Tenebrionidae</taxon>
        <taxon>Pimeliinae</taxon>
        <taxon>Asbolus</taxon>
    </lineage>
</organism>
<dbReference type="STRING" id="1661398.A0A482W431"/>
<dbReference type="EMBL" id="QDEB01033966">
    <property type="protein sequence ID" value="RZC39499.1"/>
    <property type="molecule type" value="Genomic_DNA"/>
</dbReference>
<feature type="region of interest" description="Disordered" evidence="3">
    <location>
        <begin position="168"/>
        <end position="187"/>
    </location>
</feature>
<comment type="subcellular location">
    <subcellularLocation>
        <location evidence="1">Nucleus</location>
    </subcellularLocation>
</comment>
<dbReference type="Pfam" id="PF11719">
    <property type="entry name" value="Drc1-Sld2"/>
    <property type="match status" value="1"/>
</dbReference>
<comment type="caution">
    <text evidence="4">The sequence shown here is derived from an EMBL/GenBank/DDBJ whole genome shotgun (WGS) entry which is preliminary data.</text>
</comment>
<dbReference type="InterPro" id="IPR027417">
    <property type="entry name" value="P-loop_NTPase"/>
</dbReference>
<feature type="compositionally biased region" description="Polar residues" evidence="3">
    <location>
        <begin position="380"/>
        <end position="398"/>
    </location>
</feature>
<evidence type="ECO:0000256" key="3">
    <source>
        <dbReference type="SAM" id="MobiDB-lite"/>
    </source>
</evidence>
<reference evidence="4 5" key="1">
    <citation type="submission" date="2017-03" db="EMBL/GenBank/DDBJ databases">
        <title>Genome of the blue death feigning beetle - Asbolus verrucosus.</title>
        <authorList>
            <person name="Rider S.D."/>
        </authorList>
    </citation>
    <scope>NUCLEOTIDE SEQUENCE [LARGE SCALE GENOMIC DNA]</scope>
    <source>
        <strain evidence="4">Butters</strain>
        <tissue evidence="4">Head and leg muscle</tissue>
    </source>
</reference>
<dbReference type="AlphaFoldDB" id="A0A482W431"/>
<evidence type="ECO:0000256" key="2">
    <source>
        <dbReference type="ARBA" id="ARBA00023242"/>
    </source>
</evidence>
<name>A0A482W431_ASBVE</name>
<keyword evidence="2" id="KW-0539">Nucleus</keyword>